<protein>
    <submittedName>
        <fullName evidence="1">Uncharacterized protein</fullName>
    </submittedName>
</protein>
<evidence type="ECO:0000313" key="2">
    <source>
        <dbReference type="Proteomes" id="UP000499080"/>
    </source>
</evidence>
<proteinExistence type="predicted"/>
<dbReference type="EMBL" id="BGPR01000196">
    <property type="protein sequence ID" value="GBM03888.1"/>
    <property type="molecule type" value="Genomic_DNA"/>
</dbReference>
<accession>A0A4Y2CJG4</accession>
<gene>
    <name evidence="1" type="ORF">AVEN_185390_1</name>
</gene>
<dbReference type="Proteomes" id="UP000499080">
    <property type="component" value="Unassembled WGS sequence"/>
</dbReference>
<sequence length="109" mass="12292">MNQTPEMAFHILNFHSTLTQGGLAHDCRFNMYQAHIQIQCNRISKPQSSNSEFVILPPTHCGLQMMRISPLHANPLQTSTQHRNKIFGISQIQCAANLICDSFSVDPEI</sequence>
<name>A0A4Y2CJG4_ARAVE</name>
<reference evidence="1 2" key="1">
    <citation type="journal article" date="2019" name="Sci. Rep.">
        <title>Orb-weaving spider Araneus ventricosus genome elucidates the spidroin gene catalogue.</title>
        <authorList>
            <person name="Kono N."/>
            <person name="Nakamura H."/>
            <person name="Ohtoshi R."/>
            <person name="Moran D.A.P."/>
            <person name="Shinohara A."/>
            <person name="Yoshida Y."/>
            <person name="Fujiwara M."/>
            <person name="Mori M."/>
            <person name="Tomita M."/>
            <person name="Arakawa K."/>
        </authorList>
    </citation>
    <scope>NUCLEOTIDE SEQUENCE [LARGE SCALE GENOMIC DNA]</scope>
</reference>
<organism evidence="1 2">
    <name type="scientific">Araneus ventricosus</name>
    <name type="common">Orbweaver spider</name>
    <name type="synonym">Epeira ventricosa</name>
    <dbReference type="NCBI Taxonomy" id="182803"/>
    <lineage>
        <taxon>Eukaryota</taxon>
        <taxon>Metazoa</taxon>
        <taxon>Ecdysozoa</taxon>
        <taxon>Arthropoda</taxon>
        <taxon>Chelicerata</taxon>
        <taxon>Arachnida</taxon>
        <taxon>Araneae</taxon>
        <taxon>Araneomorphae</taxon>
        <taxon>Entelegynae</taxon>
        <taxon>Araneoidea</taxon>
        <taxon>Araneidae</taxon>
        <taxon>Araneus</taxon>
    </lineage>
</organism>
<keyword evidence="2" id="KW-1185">Reference proteome</keyword>
<comment type="caution">
    <text evidence="1">The sequence shown here is derived from an EMBL/GenBank/DDBJ whole genome shotgun (WGS) entry which is preliminary data.</text>
</comment>
<evidence type="ECO:0000313" key="1">
    <source>
        <dbReference type="EMBL" id="GBM03888.1"/>
    </source>
</evidence>
<dbReference type="AlphaFoldDB" id="A0A4Y2CJG4"/>